<keyword evidence="6" id="KW-0539">Nucleus</keyword>
<name>W6MKX2_9ASCO</name>
<dbReference type="Proteomes" id="UP000019384">
    <property type="component" value="Unassembled WGS sequence"/>
</dbReference>
<protein>
    <recommendedName>
        <fullName evidence="3">DNA-directed RNA polymerase III subunit RPC9</fullName>
    </recommendedName>
</protein>
<dbReference type="HOGENOM" id="CLU_092529_3_0_1"/>
<evidence type="ECO:0000256" key="4">
    <source>
        <dbReference type="ARBA" id="ARBA00022478"/>
    </source>
</evidence>
<dbReference type="GeneID" id="34520101"/>
<keyword evidence="8" id="KW-1185">Reference proteome</keyword>
<keyword evidence="4" id="KW-0240">DNA-directed RNA polymerase</keyword>
<evidence type="ECO:0000256" key="5">
    <source>
        <dbReference type="ARBA" id="ARBA00023163"/>
    </source>
</evidence>
<organism evidence="7 8">
    <name type="scientific">Kuraishia capsulata CBS 1993</name>
    <dbReference type="NCBI Taxonomy" id="1382522"/>
    <lineage>
        <taxon>Eukaryota</taxon>
        <taxon>Fungi</taxon>
        <taxon>Dikarya</taxon>
        <taxon>Ascomycota</taxon>
        <taxon>Saccharomycotina</taxon>
        <taxon>Pichiomycetes</taxon>
        <taxon>Pichiales</taxon>
        <taxon>Pichiaceae</taxon>
        <taxon>Kuraishia</taxon>
    </lineage>
</organism>
<reference evidence="7" key="2">
    <citation type="submission" date="2014-02" db="EMBL/GenBank/DDBJ databases">
        <title>Complete DNA sequence of /Kuraishia capsulata/ illustrates novel genomic features among budding yeasts (/Saccharomycotina/).</title>
        <authorList>
            <person name="Morales L."/>
            <person name="Noel B."/>
            <person name="Porcel B."/>
            <person name="Marcet-Houben M."/>
            <person name="Hullo M-F."/>
            <person name="Sacerdot C."/>
            <person name="Tekaia F."/>
            <person name="Leh-Louis V."/>
            <person name="Despons L."/>
            <person name="Khanna V."/>
            <person name="Aury J-M."/>
            <person name="Barbe V."/>
            <person name="Couloux A."/>
            <person name="Labadie K."/>
            <person name="Pelletier E."/>
            <person name="Souciet J-L."/>
            <person name="Boekhout T."/>
            <person name="Gabaldon T."/>
            <person name="Wincker P."/>
            <person name="Dujon B."/>
        </authorList>
    </citation>
    <scope>NUCLEOTIDE SEQUENCE</scope>
    <source>
        <strain evidence="7">CBS 1993</strain>
    </source>
</reference>
<dbReference type="AlphaFoldDB" id="W6MKX2"/>
<evidence type="ECO:0000313" key="8">
    <source>
        <dbReference type="Proteomes" id="UP000019384"/>
    </source>
</evidence>
<proteinExistence type="inferred from homology"/>
<keyword evidence="5" id="KW-0804">Transcription</keyword>
<dbReference type="STRING" id="1382522.W6MKX2"/>
<comment type="subcellular location">
    <subcellularLocation>
        <location evidence="1">Nucleus</location>
    </subcellularLocation>
</comment>
<accession>W6MKX2</accession>
<dbReference type="InterPro" id="IPR038846">
    <property type="entry name" value="RPC9"/>
</dbReference>
<dbReference type="RefSeq" id="XP_022458713.1">
    <property type="nucleotide sequence ID" value="XM_022602960.1"/>
</dbReference>
<dbReference type="PANTHER" id="PTHR15561:SF0">
    <property type="entry name" value="DNA-DIRECTED RNA POLYMERASE III SUBUNIT RPC9"/>
    <property type="match status" value="1"/>
</dbReference>
<dbReference type="InterPro" id="IPR010997">
    <property type="entry name" value="HRDC-like_sf"/>
</dbReference>
<evidence type="ECO:0000256" key="3">
    <source>
        <dbReference type="ARBA" id="ARBA00016672"/>
    </source>
</evidence>
<evidence type="ECO:0000256" key="1">
    <source>
        <dbReference type="ARBA" id="ARBA00004123"/>
    </source>
</evidence>
<dbReference type="GO" id="GO:0000166">
    <property type="term" value="F:nucleotide binding"/>
    <property type="evidence" value="ECO:0007669"/>
    <property type="project" value="InterPro"/>
</dbReference>
<dbReference type="GO" id="GO:0006384">
    <property type="term" value="P:transcription initiation at RNA polymerase III promoter"/>
    <property type="evidence" value="ECO:0007669"/>
    <property type="project" value="InterPro"/>
</dbReference>
<sequence>MKIEVERDKFLSNLEVYHHLCGVQVKNSWLSDSKGTKRRKNTNLAQLESISRDLTSYLGKVGSCPSDHERLQKNYAWDSDSFVEALKRLNQYPLEKIEKLQILNFVPRTMVTLYSLIEECDQRFDQAQSEEILGIVNDCFPMEAVEGEDEEQQDITMD</sequence>
<dbReference type="Pfam" id="PF03874">
    <property type="entry name" value="RNA_pol_Rpb4"/>
    <property type="match status" value="1"/>
</dbReference>
<comment type="similarity">
    <text evidence="2">Belongs to the eukaryotic RPC9 RNA polymerase subunit family.</text>
</comment>
<dbReference type="PANTHER" id="PTHR15561">
    <property type="entry name" value="CALCITONIN GENE-RELATED PEPTIDE-RECEPTOR COMPONENT PROTEIN"/>
    <property type="match status" value="1"/>
</dbReference>
<dbReference type="SUPFAM" id="SSF47819">
    <property type="entry name" value="HRDC-like"/>
    <property type="match status" value="1"/>
</dbReference>
<evidence type="ECO:0000313" key="7">
    <source>
        <dbReference type="EMBL" id="CDK26713.1"/>
    </source>
</evidence>
<evidence type="ECO:0000256" key="6">
    <source>
        <dbReference type="ARBA" id="ARBA00023242"/>
    </source>
</evidence>
<reference evidence="7" key="1">
    <citation type="submission" date="2013-12" db="EMBL/GenBank/DDBJ databases">
        <authorList>
            <person name="Genoscope - CEA"/>
        </authorList>
    </citation>
    <scope>NUCLEOTIDE SEQUENCE</scope>
    <source>
        <strain evidence="7">CBS 1993</strain>
    </source>
</reference>
<evidence type="ECO:0000256" key="2">
    <source>
        <dbReference type="ARBA" id="ARBA00006898"/>
    </source>
</evidence>
<dbReference type="OrthoDB" id="1746530at2759"/>
<dbReference type="Gene3D" id="1.20.1250.40">
    <property type="match status" value="1"/>
</dbReference>
<dbReference type="InterPro" id="IPR038324">
    <property type="entry name" value="Rpb4/RPC9_sf"/>
</dbReference>
<dbReference type="InterPro" id="IPR005574">
    <property type="entry name" value="Rpb4/RPC9"/>
</dbReference>
<gene>
    <name evidence="7" type="ORF">KUCA_T00002687001</name>
</gene>
<dbReference type="EMBL" id="HG793127">
    <property type="protein sequence ID" value="CDK26713.1"/>
    <property type="molecule type" value="Genomic_DNA"/>
</dbReference>
<dbReference type="GO" id="GO:0005666">
    <property type="term" value="C:RNA polymerase III complex"/>
    <property type="evidence" value="ECO:0007669"/>
    <property type="project" value="InterPro"/>
</dbReference>